<dbReference type="Proteomes" id="UP001241377">
    <property type="component" value="Unassembled WGS sequence"/>
</dbReference>
<gene>
    <name evidence="1" type="ORF">QFC19_005107</name>
</gene>
<keyword evidence="2" id="KW-1185">Reference proteome</keyword>
<comment type="caution">
    <text evidence="1">The sequence shown here is derived from an EMBL/GenBank/DDBJ whole genome shotgun (WGS) entry which is preliminary data.</text>
</comment>
<sequence length="433" mass="50345">MDDARRFADIVPIPFKIVALLQIGIGFWYLLVKICYEIYLLNILELLNLSYSPHNYGDTGERMPSGEAATTIPADSKENHLLLTGIKSNFKRLLVVNCTLFVNCKVVLYFVSDQGDQTKDHILQGIYYVLSLAAIMTTIGGIFHSTTNPRQLGQFRLHSSIKRIMLGGINSNTMRTNDILLSDTLTSYSKVLNDCGLYIWTLVFSSNPYDPKLEFIVLIIPTLVRMKQCWHEYKRTNKLQHVFNLTKYSTAMGPLFINLLIKLTLATFNPDNKEDLQKEAVLHHLSYLNKWWYVLSTLNSVYTFIWDIKMDWGFQAFDSFFTTTPSVVILRPNRHLYFKSYLFYYFAIILDFVLRFLWVLKLFIVHENENTGYAHMVGAFLFGSDALSFGYTLVEFLEIFRRWVWCFLKLESDWGKLQDSGIQLELRPFQTKV</sequence>
<dbReference type="EMBL" id="JASBWR010000056">
    <property type="protein sequence ID" value="KAJ9101610.1"/>
    <property type="molecule type" value="Genomic_DNA"/>
</dbReference>
<protein>
    <submittedName>
        <fullName evidence="1">Uncharacterized protein</fullName>
    </submittedName>
</protein>
<reference evidence="1" key="1">
    <citation type="submission" date="2023-04" db="EMBL/GenBank/DDBJ databases">
        <title>Draft Genome sequencing of Naganishia species isolated from polar environments using Oxford Nanopore Technology.</title>
        <authorList>
            <person name="Leo P."/>
            <person name="Venkateswaran K."/>
        </authorList>
    </citation>
    <scope>NUCLEOTIDE SEQUENCE</scope>
    <source>
        <strain evidence="1">MNA-CCFEE 5261</strain>
    </source>
</reference>
<proteinExistence type="predicted"/>
<evidence type="ECO:0000313" key="2">
    <source>
        <dbReference type="Proteomes" id="UP001241377"/>
    </source>
</evidence>
<organism evidence="1 2">
    <name type="scientific">Naganishia cerealis</name>
    <dbReference type="NCBI Taxonomy" id="610337"/>
    <lineage>
        <taxon>Eukaryota</taxon>
        <taxon>Fungi</taxon>
        <taxon>Dikarya</taxon>
        <taxon>Basidiomycota</taxon>
        <taxon>Agaricomycotina</taxon>
        <taxon>Tremellomycetes</taxon>
        <taxon>Filobasidiales</taxon>
        <taxon>Filobasidiaceae</taxon>
        <taxon>Naganishia</taxon>
    </lineage>
</organism>
<name>A0ACC2VRV9_9TREE</name>
<evidence type="ECO:0000313" key="1">
    <source>
        <dbReference type="EMBL" id="KAJ9101610.1"/>
    </source>
</evidence>
<accession>A0ACC2VRV9</accession>